<evidence type="ECO:0000313" key="4">
    <source>
        <dbReference type="EMBL" id="KAK4779330.1"/>
    </source>
</evidence>
<dbReference type="AlphaFoldDB" id="A0AAN7QX65"/>
<feature type="region of interest" description="Disordered" evidence="2">
    <location>
        <begin position="304"/>
        <end position="329"/>
    </location>
</feature>
<feature type="region of interest" description="Disordered" evidence="2">
    <location>
        <begin position="186"/>
        <end position="206"/>
    </location>
</feature>
<organism evidence="4 5">
    <name type="scientific">Trapa natans</name>
    <name type="common">Water chestnut</name>
    <dbReference type="NCBI Taxonomy" id="22666"/>
    <lineage>
        <taxon>Eukaryota</taxon>
        <taxon>Viridiplantae</taxon>
        <taxon>Streptophyta</taxon>
        <taxon>Embryophyta</taxon>
        <taxon>Tracheophyta</taxon>
        <taxon>Spermatophyta</taxon>
        <taxon>Magnoliopsida</taxon>
        <taxon>eudicotyledons</taxon>
        <taxon>Gunneridae</taxon>
        <taxon>Pentapetalae</taxon>
        <taxon>rosids</taxon>
        <taxon>malvids</taxon>
        <taxon>Myrtales</taxon>
        <taxon>Lythraceae</taxon>
        <taxon>Trapa</taxon>
    </lineage>
</organism>
<feature type="compositionally biased region" description="Basic and acidic residues" evidence="2">
    <location>
        <begin position="104"/>
        <end position="114"/>
    </location>
</feature>
<dbReference type="Proteomes" id="UP001346149">
    <property type="component" value="Unassembled WGS sequence"/>
</dbReference>
<keyword evidence="1" id="KW-0175">Coiled coil</keyword>
<proteinExistence type="predicted"/>
<feature type="coiled-coil region" evidence="1">
    <location>
        <begin position="493"/>
        <end position="520"/>
    </location>
</feature>
<evidence type="ECO:0000256" key="2">
    <source>
        <dbReference type="SAM" id="MobiDB-lite"/>
    </source>
</evidence>
<keyword evidence="5" id="KW-1185">Reference proteome</keyword>
<feature type="region of interest" description="Disordered" evidence="2">
    <location>
        <begin position="104"/>
        <end position="123"/>
    </location>
</feature>
<reference evidence="4 5" key="1">
    <citation type="journal article" date="2023" name="Hortic Res">
        <title>Pangenome of water caltrop reveals structural variations and asymmetric subgenome divergence after allopolyploidization.</title>
        <authorList>
            <person name="Zhang X."/>
            <person name="Chen Y."/>
            <person name="Wang L."/>
            <person name="Yuan Y."/>
            <person name="Fang M."/>
            <person name="Shi L."/>
            <person name="Lu R."/>
            <person name="Comes H.P."/>
            <person name="Ma Y."/>
            <person name="Chen Y."/>
            <person name="Huang G."/>
            <person name="Zhou Y."/>
            <person name="Zheng Z."/>
            <person name="Qiu Y."/>
        </authorList>
    </citation>
    <scope>NUCLEOTIDE SEQUENCE [LARGE SCALE GENOMIC DNA]</scope>
    <source>
        <strain evidence="4">F231</strain>
    </source>
</reference>
<gene>
    <name evidence="4" type="ORF">SAY86_006858</name>
</gene>
<feature type="domain" description="C2 NT-type" evidence="3">
    <location>
        <begin position="144"/>
        <end position="302"/>
    </location>
</feature>
<sequence>MILCCSLLSLIQGKNSYKQEIEMMMQMMEQCTSKLDAAMFSTILHSSDDNLLADSQPDLIIDLKVLPIPSGKLSFKAKFQNRCSIEACERTLCLLQSPQPPKERLVDHKEEYSSPRDSSPSPASPIICCLSEGTMVLGQRSSGSRNSKSLSIQHNYLIHIDYIKPWPPSPQLQYIRSALVHWENGERSSGSTRSVSPSPNSVSNGGKIEFNESFHLPVTMMRDMSIRNGNATAFQKNFLTFNLYEPRRDNILKGQLIGSAIIDLADYGVLVEPLSVNASLNCKRRFRNMAQPFLHIRIQPIEKGRARSSSHGSPFSELSTVEHDGESTSASFNEEYADETDIPSFTENDFTCFPPVNSNGSLQIEDEQVTEAFSGINANHPALEYENGTQEYHFEEGKHFIDEKPNTLSTDSSEEQGFRRNSSFSFMWNDFHTKDSPPLLDDEVIKSPPSDTVRSNQLGSYKLLMGERCAQGRKNNIICERKEAKVYTKDRKVTSMGTKIQMLERRIHQLEEELREAAALEIAIYSVMAEHGSCSSKFYSPAQRLSQLYHYACTKLSQSRRASVARSCLSGLILVARASGNDVPRLTYWLSNCAVLRATLSCTNMKGSYMIHQSLDTDDSFSREHDKRRNLKAKSTEDDLLAFMEELEKIEAWIFSRVVESIWWQILIPHMQFVPGKVSNRFKLSHGSNMNNGKLEAQIEGQIQANLSLEHWKKAFNEARERACPARAGGHACSCLPLLSRLIMEQCTSKLDAAMFNAILRSSADDFPADPQSDPITDLKVLPIPAGNLSFKAGVQLKHVTRNWSKWITDHFGTGDEDLSENETTTRKYNTQGNWFKPFQLLDALSNLMMLPKDLLLSGGSIRKEVCPTLGAPLIRRVLENFNPDEFSPNPVPEALLKALASEENTSAADEDSFTSYPCLAAQPVYLPPPVSSMSAVLKDDFLKNLQKNDVEVDELTSPLDVALIDELLSSPNSTIPNPILKDISARNALRYKLLQDIWMDSGN</sequence>
<comment type="caution">
    <text evidence="4">The sequence shown here is derived from an EMBL/GenBank/DDBJ whole genome shotgun (WGS) entry which is preliminary data.</text>
</comment>
<dbReference type="PANTHER" id="PTHR31344:SF15">
    <property type="entry name" value="EEIG1_EHBP1 PROTEIN AMINO-TERMINAL DOMAIN PROTEIN"/>
    <property type="match status" value="1"/>
</dbReference>
<dbReference type="InterPro" id="IPR019448">
    <property type="entry name" value="NT-C2"/>
</dbReference>
<evidence type="ECO:0000313" key="5">
    <source>
        <dbReference type="Proteomes" id="UP001346149"/>
    </source>
</evidence>
<accession>A0AAN7QX65</accession>
<protein>
    <recommendedName>
        <fullName evidence="3">C2 NT-type domain-containing protein</fullName>
    </recommendedName>
</protein>
<feature type="compositionally biased region" description="Polar residues" evidence="2">
    <location>
        <begin position="307"/>
        <end position="319"/>
    </location>
</feature>
<evidence type="ECO:0000259" key="3">
    <source>
        <dbReference type="PROSITE" id="PS51840"/>
    </source>
</evidence>
<dbReference type="PROSITE" id="PS51840">
    <property type="entry name" value="C2_NT"/>
    <property type="match status" value="1"/>
</dbReference>
<feature type="compositionally biased region" description="Low complexity" evidence="2">
    <location>
        <begin position="187"/>
        <end position="205"/>
    </location>
</feature>
<evidence type="ECO:0000256" key="1">
    <source>
        <dbReference type="SAM" id="Coils"/>
    </source>
</evidence>
<dbReference type="GO" id="GO:0005643">
    <property type="term" value="C:nuclear pore"/>
    <property type="evidence" value="ECO:0007669"/>
    <property type="project" value="InterPro"/>
</dbReference>
<dbReference type="Pfam" id="PF10358">
    <property type="entry name" value="NT-C2"/>
    <property type="match status" value="1"/>
</dbReference>
<name>A0AAN7QX65_TRANT</name>
<dbReference type="EMBL" id="JAXQNO010000017">
    <property type="protein sequence ID" value="KAK4779330.1"/>
    <property type="molecule type" value="Genomic_DNA"/>
</dbReference>
<dbReference type="PANTHER" id="PTHR31344">
    <property type="entry name" value="NUCLEAR PORE COMPLEX PROTEIN NUP205"/>
    <property type="match status" value="1"/>
</dbReference>
<dbReference type="InterPro" id="IPR021827">
    <property type="entry name" value="Nup186/Nup192/Nup205"/>
</dbReference>